<gene>
    <name evidence="2" type="ORF">SLS60_006307</name>
</gene>
<dbReference type="Proteomes" id="UP001521785">
    <property type="component" value="Unassembled WGS sequence"/>
</dbReference>
<name>A0ABR3RAD6_9PLEO</name>
<sequence>MHTVQDVTNRQEADVHGGMSTTPDMSSSTTTTQANAVCTPQDIMFDLFPESLPPLDREALGPSDAEETTMLSTKPTNTLQLGFDTFPYSQNGFGAQQRIQQMSALNRTAPRAPLRRHESNDECARFDHILKAMDAVGFSTFDDMATAYYTTHFPPSSVAYDMQQRSRVRHLRSLAANLNRSAQSWSVREKRGWQEEIVHSTEEYHLEQVQHFLNAQNDASPHFRAGQNGAVTKAILQDRLPDLWSLLSRIVAASNLEPSYSPMVVFSVFQVLLGCSPTNLPMGANVS</sequence>
<protein>
    <submittedName>
        <fullName evidence="2">Uncharacterized protein</fullName>
    </submittedName>
</protein>
<accession>A0ABR3RAD6</accession>
<feature type="region of interest" description="Disordered" evidence="1">
    <location>
        <begin position="1"/>
        <end position="33"/>
    </location>
</feature>
<evidence type="ECO:0000313" key="3">
    <source>
        <dbReference type="Proteomes" id="UP001521785"/>
    </source>
</evidence>
<reference evidence="2 3" key="1">
    <citation type="submission" date="2024-02" db="EMBL/GenBank/DDBJ databases">
        <title>De novo assembly and annotation of 12 fungi associated with fruit tree decline syndrome in Ontario, Canada.</title>
        <authorList>
            <person name="Sulman M."/>
            <person name="Ellouze W."/>
            <person name="Ilyukhin E."/>
        </authorList>
    </citation>
    <scope>NUCLEOTIDE SEQUENCE [LARGE SCALE GENOMIC DNA]</scope>
    <source>
        <strain evidence="2 3">M42-189</strain>
    </source>
</reference>
<comment type="caution">
    <text evidence="2">The sequence shown here is derived from an EMBL/GenBank/DDBJ whole genome shotgun (WGS) entry which is preliminary data.</text>
</comment>
<evidence type="ECO:0000313" key="2">
    <source>
        <dbReference type="EMBL" id="KAL1601395.1"/>
    </source>
</evidence>
<feature type="compositionally biased region" description="Low complexity" evidence="1">
    <location>
        <begin position="20"/>
        <end position="32"/>
    </location>
</feature>
<proteinExistence type="predicted"/>
<dbReference type="EMBL" id="JAKJXO020000008">
    <property type="protein sequence ID" value="KAL1601395.1"/>
    <property type="molecule type" value="Genomic_DNA"/>
</dbReference>
<organism evidence="2 3">
    <name type="scientific">Paraconiothyrium brasiliense</name>
    <dbReference type="NCBI Taxonomy" id="300254"/>
    <lineage>
        <taxon>Eukaryota</taxon>
        <taxon>Fungi</taxon>
        <taxon>Dikarya</taxon>
        <taxon>Ascomycota</taxon>
        <taxon>Pezizomycotina</taxon>
        <taxon>Dothideomycetes</taxon>
        <taxon>Pleosporomycetidae</taxon>
        <taxon>Pleosporales</taxon>
        <taxon>Massarineae</taxon>
        <taxon>Didymosphaeriaceae</taxon>
        <taxon>Paraconiothyrium</taxon>
    </lineage>
</organism>
<keyword evidence="3" id="KW-1185">Reference proteome</keyword>
<evidence type="ECO:0000256" key="1">
    <source>
        <dbReference type="SAM" id="MobiDB-lite"/>
    </source>
</evidence>